<feature type="compositionally biased region" description="Low complexity" evidence="2">
    <location>
        <begin position="258"/>
        <end position="282"/>
    </location>
</feature>
<feature type="compositionally biased region" description="Basic residues" evidence="2">
    <location>
        <begin position="485"/>
        <end position="499"/>
    </location>
</feature>
<dbReference type="InterPro" id="IPR058348">
    <property type="entry name" value="DUF8035"/>
</dbReference>
<feature type="region of interest" description="Disordered" evidence="2">
    <location>
        <begin position="389"/>
        <end position="443"/>
    </location>
</feature>
<feature type="compositionally biased region" description="Basic and acidic residues" evidence="2">
    <location>
        <begin position="62"/>
        <end position="106"/>
    </location>
</feature>
<feature type="domain" description="DUF8035" evidence="3">
    <location>
        <begin position="286"/>
        <end position="339"/>
    </location>
</feature>
<feature type="compositionally biased region" description="Basic and acidic residues" evidence="2">
    <location>
        <begin position="500"/>
        <end position="511"/>
    </location>
</feature>
<accession>A0A9X0AW78</accession>
<feature type="compositionally biased region" description="Basic residues" evidence="2">
    <location>
        <begin position="231"/>
        <end position="252"/>
    </location>
</feature>
<evidence type="ECO:0000256" key="1">
    <source>
        <dbReference type="SAM" id="Coils"/>
    </source>
</evidence>
<protein>
    <recommendedName>
        <fullName evidence="3">DUF8035 domain-containing protein</fullName>
    </recommendedName>
</protein>
<sequence length="640" mass="73981">MSRMGDPYRSSSEALSNYGGSGRGGGANRWDTERLASERDRVRFATEREERDSRFLRATTGHTRERSYDDVYERRGPRGYEEEREHYEERDYYDSPRLQREPEPGRQRPTIITMERERERERDESPPSRRAGGRPAFLRRQSSLDTFDRKPLVRYEREREGERDEYGPPARRPDLRPPPLTPVPLPRGRGLPPPRRYAERDYEEIKVAEPDFYGDEDFRAYPEIIREREIVRRRRRSHERRGSHERRSHRSHSKESRSTATRSVRSESVSSSDSGTTISVRSEFPKKGKTRMPARLVSKKAIIDLDYPFEEEGDTIIIQKALGRENIDEVIKLSEEYKTAEKIKVKETKEVETTLTTYLVGPELEMSGGRSEAGTIIEERTEVFNIPPPPSIIHHAPPPPPSLHYAPPPPPSIHYTPPPPPEPVHYAPQPPPAPAQWAPPPASVVYAPPPPPVIYAPPPPPQQNVEIHETTRIVERSPSPARSTYSHHSHHSHHTHHHHDPVILEGRPRSRDEESVFYEKREIIERTEPIGAMTISRSHSHRKDERSIRAEIKALEAEKEALKADRRANRELRRAERLRREGGRHSDSQLVLYEDEIHDGRDVTIVRRERIVEPEGGVRIEKDRKAPPPKLVRAMLATLT</sequence>
<dbReference type="OrthoDB" id="5428245at2759"/>
<feature type="region of interest" description="Disordered" evidence="2">
    <location>
        <begin position="475"/>
        <end position="511"/>
    </location>
</feature>
<evidence type="ECO:0000259" key="3">
    <source>
        <dbReference type="Pfam" id="PF26118"/>
    </source>
</evidence>
<dbReference type="EMBL" id="JAPEIS010000001">
    <property type="protein sequence ID" value="KAJ8070101.1"/>
    <property type="molecule type" value="Genomic_DNA"/>
</dbReference>
<feature type="compositionally biased region" description="Basic and acidic residues" evidence="2">
    <location>
        <begin position="114"/>
        <end position="127"/>
    </location>
</feature>
<dbReference type="AlphaFoldDB" id="A0A9X0AW78"/>
<proteinExistence type="predicted"/>
<feature type="coiled-coil region" evidence="1">
    <location>
        <begin position="545"/>
        <end position="581"/>
    </location>
</feature>
<organism evidence="4 5">
    <name type="scientific">Sclerotinia nivalis</name>
    <dbReference type="NCBI Taxonomy" id="352851"/>
    <lineage>
        <taxon>Eukaryota</taxon>
        <taxon>Fungi</taxon>
        <taxon>Dikarya</taxon>
        <taxon>Ascomycota</taxon>
        <taxon>Pezizomycotina</taxon>
        <taxon>Leotiomycetes</taxon>
        <taxon>Helotiales</taxon>
        <taxon>Sclerotiniaceae</taxon>
        <taxon>Sclerotinia</taxon>
    </lineage>
</organism>
<reference evidence="4" key="1">
    <citation type="submission" date="2022-11" db="EMBL/GenBank/DDBJ databases">
        <title>Genome Resource of Sclerotinia nivalis Strain SnTB1, a Plant Pathogen Isolated from American Ginseng.</title>
        <authorList>
            <person name="Fan S."/>
        </authorList>
    </citation>
    <scope>NUCLEOTIDE SEQUENCE</scope>
    <source>
        <strain evidence="4">SnTB1</strain>
    </source>
</reference>
<feature type="compositionally biased region" description="Basic and acidic residues" evidence="2">
    <location>
        <begin position="30"/>
        <end position="55"/>
    </location>
</feature>
<keyword evidence="5" id="KW-1185">Reference proteome</keyword>
<gene>
    <name evidence="4" type="ORF">OCU04_000497</name>
</gene>
<feature type="region of interest" description="Disordered" evidence="2">
    <location>
        <begin position="1"/>
        <end position="202"/>
    </location>
</feature>
<feature type="compositionally biased region" description="Pro residues" evidence="2">
    <location>
        <begin position="176"/>
        <end position="195"/>
    </location>
</feature>
<comment type="caution">
    <text evidence="4">The sequence shown here is derived from an EMBL/GenBank/DDBJ whole genome shotgun (WGS) entry which is preliminary data.</text>
</comment>
<evidence type="ECO:0000256" key="2">
    <source>
        <dbReference type="SAM" id="MobiDB-lite"/>
    </source>
</evidence>
<keyword evidence="1" id="KW-0175">Coiled coil</keyword>
<dbReference type="Pfam" id="PF26118">
    <property type="entry name" value="DUF8035"/>
    <property type="match status" value="1"/>
</dbReference>
<dbReference type="Proteomes" id="UP001152300">
    <property type="component" value="Unassembled WGS sequence"/>
</dbReference>
<feature type="region of interest" description="Disordered" evidence="2">
    <location>
        <begin position="229"/>
        <end position="291"/>
    </location>
</feature>
<name>A0A9X0AW78_9HELO</name>
<evidence type="ECO:0000313" key="5">
    <source>
        <dbReference type="Proteomes" id="UP001152300"/>
    </source>
</evidence>
<feature type="compositionally biased region" description="Basic and acidic residues" evidence="2">
    <location>
        <begin position="146"/>
        <end position="175"/>
    </location>
</feature>
<evidence type="ECO:0000313" key="4">
    <source>
        <dbReference type="EMBL" id="KAJ8070101.1"/>
    </source>
</evidence>